<organism evidence="2 3">
    <name type="scientific">Romanomermis culicivorax</name>
    <name type="common">Nematode worm</name>
    <dbReference type="NCBI Taxonomy" id="13658"/>
    <lineage>
        <taxon>Eukaryota</taxon>
        <taxon>Metazoa</taxon>
        <taxon>Ecdysozoa</taxon>
        <taxon>Nematoda</taxon>
        <taxon>Enoplea</taxon>
        <taxon>Dorylaimia</taxon>
        <taxon>Mermithida</taxon>
        <taxon>Mermithoidea</taxon>
        <taxon>Mermithidae</taxon>
        <taxon>Romanomermis</taxon>
    </lineage>
</organism>
<evidence type="ECO:0000313" key="2">
    <source>
        <dbReference type="Proteomes" id="UP000887565"/>
    </source>
</evidence>
<dbReference type="WBParaSite" id="nRc.2.0.1.t17881-RA">
    <property type="protein sequence ID" value="nRc.2.0.1.t17881-RA"/>
    <property type="gene ID" value="nRc.2.0.1.g17881"/>
</dbReference>
<feature type="compositionally biased region" description="Low complexity" evidence="1">
    <location>
        <begin position="35"/>
        <end position="51"/>
    </location>
</feature>
<proteinExistence type="predicted"/>
<dbReference type="AlphaFoldDB" id="A0A915IVQ3"/>
<evidence type="ECO:0000313" key="3">
    <source>
        <dbReference type="WBParaSite" id="nRc.2.0.1.t17881-RA"/>
    </source>
</evidence>
<evidence type="ECO:0000256" key="1">
    <source>
        <dbReference type="SAM" id="MobiDB-lite"/>
    </source>
</evidence>
<accession>A0A915IVQ3</accession>
<name>A0A915IVQ3_ROMCU</name>
<keyword evidence="2" id="KW-1185">Reference proteome</keyword>
<sequence>MEALKNPSKDVFKAPLLPPPLMDVELATSSSTSLQPTATSQPPAPTSATTTNVTHTMSLPPTALTSAQSTMQAQLQLVIMTRPVLGVAPLTSTTQSVELRWPSEATRLPNYTHFRTTDSRHCVTLLMLHHLPCIDPSVEFFTLRKLHKMVLINFFGYLGVRITMVVHIRATNTLLALYQYFCEHYHPMYQEQQPPISHDVAALILRWVTSLWAEELGIIDAVHTADLALFQYEARGLDNPSCLLQA</sequence>
<protein>
    <submittedName>
        <fullName evidence="3">Uncharacterized protein</fullName>
    </submittedName>
</protein>
<reference evidence="3" key="1">
    <citation type="submission" date="2022-11" db="UniProtKB">
        <authorList>
            <consortium name="WormBaseParasite"/>
        </authorList>
    </citation>
    <scope>IDENTIFICATION</scope>
</reference>
<feature type="region of interest" description="Disordered" evidence="1">
    <location>
        <begin position="27"/>
        <end position="55"/>
    </location>
</feature>
<dbReference type="Proteomes" id="UP000887565">
    <property type="component" value="Unplaced"/>
</dbReference>